<reference evidence="2" key="1">
    <citation type="journal article" date="2020" name="Nature">
        <title>Giant virus diversity and host interactions through global metagenomics.</title>
        <authorList>
            <person name="Schulz F."/>
            <person name="Roux S."/>
            <person name="Paez-Espino D."/>
            <person name="Jungbluth S."/>
            <person name="Walsh D.A."/>
            <person name="Denef V.J."/>
            <person name="McMahon K.D."/>
            <person name="Konstantinidis K.T."/>
            <person name="Eloe-Fadrosh E.A."/>
            <person name="Kyrpides N.C."/>
            <person name="Woyke T."/>
        </authorList>
    </citation>
    <scope>NUCLEOTIDE SEQUENCE</scope>
    <source>
        <strain evidence="2">GVMAG-S-ERX556101-89</strain>
    </source>
</reference>
<organism evidence="2">
    <name type="scientific">viral metagenome</name>
    <dbReference type="NCBI Taxonomy" id="1070528"/>
    <lineage>
        <taxon>unclassified sequences</taxon>
        <taxon>metagenomes</taxon>
        <taxon>organismal metagenomes</taxon>
    </lineage>
</organism>
<protein>
    <submittedName>
        <fullName evidence="2">Uncharacterized protein</fullName>
    </submittedName>
</protein>
<dbReference type="AlphaFoldDB" id="A0A6C0FCK1"/>
<name>A0A6C0FCK1_9ZZZZ</name>
<dbReference type="EMBL" id="MN738829">
    <property type="protein sequence ID" value="QHT38279.1"/>
    <property type="molecule type" value="Genomic_DNA"/>
</dbReference>
<proteinExistence type="predicted"/>
<sequence length="199" mass="22828">METHYEYAPKLEGSTYSDFLDDIPTNMTSYSCKCPRSTGKYNSKARLIQHIKRDGHKAWLISLNENNQKSDICTKIEPPKEYITPDIITELKPDIVAQDIALDIVDTVIENVVENVVENVDDKVEEGYVSDRYAGLSDAPFEEEQYDYEERIINLQVQINDLKNRIKILDSELCHQKNVFAIIILGAMAVIIPKLFEKN</sequence>
<accession>A0A6C0FCK1</accession>
<feature type="coiled-coil region" evidence="1">
    <location>
        <begin position="145"/>
        <end position="172"/>
    </location>
</feature>
<evidence type="ECO:0000256" key="1">
    <source>
        <dbReference type="SAM" id="Coils"/>
    </source>
</evidence>
<evidence type="ECO:0000313" key="2">
    <source>
        <dbReference type="EMBL" id="QHT38279.1"/>
    </source>
</evidence>
<keyword evidence="1" id="KW-0175">Coiled coil</keyword>